<dbReference type="HGNC" id="HGNC:9122">
    <property type="gene designation" value="PMS2"/>
</dbReference>
<reference evidence="1 2" key="2">
    <citation type="journal article" date="2003" name="Nature">
        <title>The DNA sequence of human chromosome 7.</title>
        <authorList>
            <person name="Hillier L.W."/>
            <person name="Fulton R.S."/>
            <person name="Fulton L.A."/>
            <person name="Graves T.A."/>
            <person name="Pepin K.H."/>
            <person name="Wagner-McPherson C."/>
            <person name="Layman D."/>
            <person name="Maas J."/>
            <person name="Jaeger S."/>
            <person name="Walker R."/>
            <person name="Wylie K."/>
            <person name="Sekhon M."/>
            <person name="Becker M.C."/>
            <person name="O'Laughlin M.D."/>
            <person name="Schaller M.E."/>
            <person name="Fewell G.A."/>
            <person name="Delehaunty K.D."/>
            <person name="Miner T.L."/>
            <person name="Nash W.E."/>
            <person name="Cordes M."/>
            <person name="Du H."/>
            <person name="Sun H."/>
            <person name="Edwards J."/>
            <person name="Bradshaw-Cordum H."/>
            <person name="Ali J."/>
            <person name="Andrews S."/>
            <person name="Isak A."/>
            <person name="Vanbrunt A."/>
            <person name="Nguyen C."/>
            <person name="Du F."/>
            <person name="Lamar B."/>
            <person name="Courtney L."/>
            <person name="Kalicki J."/>
            <person name="Ozersky P."/>
            <person name="Bielicki L."/>
            <person name="Scott K."/>
            <person name="Holmes A."/>
            <person name="Harkins R."/>
            <person name="Harris A."/>
            <person name="Strong C.M."/>
            <person name="Hou S."/>
            <person name="Tomlinson C."/>
            <person name="Dauphin-Kohlberg S."/>
            <person name="Kozlowicz-Reilly A."/>
            <person name="Leonard S."/>
            <person name="Rohlfing T."/>
            <person name="Rock S.M."/>
            <person name="Tin-Wollam A.M."/>
            <person name="Abbott A."/>
            <person name="Minx P."/>
            <person name="Maupin R."/>
            <person name="Strowmatt C."/>
            <person name="Latreille P."/>
            <person name="Miller N."/>
            <person name="Johnson D."/>
            <person name="Murray J."/>
            <person name="Woessner J.P."/>
            <person name="Wendl M.C."/>
            <person name="Yang S.P."/>
            <person name="Schultz B.R."/>
            <person name="Wallis J.W."/>
            <person name="Spieth J."/>
            <person name="Bieri T.A."/>
            <person name="Nelson J.O."/>
            <person name="Berkowicz N."/>
            <person name="Wohldmann P.E."/>
            <person name="Cook L.L."/>
            <person name="Hickenbotham M.T."/>
            <person name="Eldred J."/>
            <person name="Williams D."/>
            <person name="Bedell J.A."/>
            <person name="Mardis E.R."/>
            <person name="Clifton S.W."/>
            <person name="Chissoe S.L."/>
            <person name="Marra M.A."/>
            <person name="Raymond C."/>
            <person name="Haugen E."/>
            <person name="Gillett W."/>
            <person name="Zhou Y."/>
            <person name="James R."/>
            <person name="Phelps K."/>
            <person name="Iadanoto S."/>
            <person name="Bubb K."/>
            <person name="Simms E."/>
            <person name="Levy R."/>
            <person name="Clendenning J."/>
            <person name="Kaul R."/>
            <person name="Kent W.J."/>
            <person name="Furey T.S."/>
            <person name="Baertsch R.A."/>
            <person name="Brent M.R."/>
            <person name="Keibler E."/>
            <person name="Flicek P."/>
            <person name="Bork P."/>
            <person name="Suyama M."/>
            <person name="Bailey J.A."/>
            <person name="Portnoy M.E."/>
            <person name="Torrents D."/>
            <person name="Chinwalla A.T."/>
            <person name="Gish W.R."/>
            <person name="Eddy S.R."/>
            <person name="McPherson J.D."/>
            <person name="Olson M.V."/>
            <person name="Eichler E.E."/>
            <person name="Green E.D."/>
            <person name="Waterston R.H."/>
            <person name="Wilson R.K."/>
        </authorList>
    </citation>
    <scope>NUCLEOTIDE SEQUENCE [LARGE SCALE GENOMIC DNA]</scope>
</reference>
<reference evidence="1 2" key="1">
    <citation type="journal article" date="2001" name="Nature">
        <title>Initial sequencing and analysis of the human genome.</title>
        <authorList>
            <consortium name="International Human Genome Sequencing Consortium"/>
            <person name="Lander E.S."/>
            <person name="Linton L.M."/>
            <person name="Birren B."/>
            <person name="Nusbaum C."/>
            <person name="Zody M.C."/>
            <person name="Baldwin J."/>
            <person name="Devon K."/>
            <person name="Dewar K."/>
            <person name="Doyle M."/>
            <person name="FitzHugh W."/>
            <person name="Funke R."/>
            <person name="Gage D."/>
            <person name="Harris K."/>
            <person name="Heaford A."/>
            <person name="Howland J."/>
            <person name="Kann L."/>
            <person name="Lehoczky J."/>
            <person name="LeVine R."/>
            <person name="McEwan P."/>
            <person name="McKernan K."/>
            <person name="Meldrim J."/>
            <person name="Mesirov J.P."/>
            <person name="Miranda C."/>
            <person name="Morris W."/>
            <person name="Naylor J."/>
            <person name="Raymond C."/>
            <person name="Rosetti M."/>
            <person name="Santos R."/>
            <person name="Sheridan A."/>
            <person name="Sougnez C."/>
            <person name="Stange-Thomann N."/>
            <person name="Stojanovic N."/>
            <person name="Subramanian A."/>
            <person name="Wyman D."/>
            <person name="Rogers J."/>
            <person name="Sulston J."/>
            <person name="Ainscough R."/>
            <person name="Beck S."/>
            <person name="Bentley D."/>
            <person name="Burton J."/>
            <person name="Clee C."/>
            <person name="Carter N."/>
            <person name="Coulson A."/>
            <person name="Deadman R."/>
            <person name="Deloukas P."/>
            <person name="Dunham A."/>
            <person name="Dunham I."/>
            <person name="Durbin R."/>
            <person name="French L."/>
            <person name="Grafham D."/>
            <person name="Gregory S."/>
            <person name="Hubbard T."/>
            <person name="Humphray S."/>
            <person name="Hunt A."/>
            <person name="Jones M."/>
            <person name="Lloyd C."/>
            <person name="McMurray A."/>
            <person name="Matthews L."/>
            <person name="Mercer S."/>
            <person name="Milne S."/>
            <person name="Mullikin J.C."/>
            <person name="Mungall A."/>
            <person name="Plumb R."/>
            <person name="Ross M."/>
            <person name="Shownkeen R."/>
            <person name="Sims S."/>
            <person name="Waterston R.H."/>
            <person name="Wilson R.K."/>
            <person name="Hillier L.W."/>
            <person name="McPherson J.D."/>
            <person name="Marra M.A."/>
            <person name="Mardis E.R."/>
            <person name="Fulton L.A."/>
            <person name="Chinwalla A.T."/>
            <person name="Pepin K.H."/>
            <person name="Gish W.R."/>
            <person name="Chissoe S.L."/>
            <person name="Wendl M.C."/>
            <person name="Delehaunty K.D."/>
            <person name="Miner T.L."/>
            <person name="Delehaunty A."/>
            <person name="Kramer J.B."/>
            <person name="Cook L.L."/>
            <person name="Fulton R.S."/>
            <person name="Johnson D.L."/>
            <person name="Minx P.J."/>
            <person name="Clifton S.W."/>
            <person name="Hawkins T."/>
            <person name="Branscomb E."/>
            <person name="Predki P."/>
            <person name="Richardson P."/>
            <person name="Wenning S."/>
            <person name="Slezak T."/>
            <person name="Doggett N."/>
            <person name="Cheng J.F."/>
            <person name="Olsen A."/>
            <person name="Lucas S."/>
            <person name="Elkin C."/>
            <person name="Uberbacher E."/>
            <person name="Frazier M."/>
            <person name="Gibbs R.A."/>
            <person name="Muzny D.M."/>
            <person name="Scherer S.E."/>
            <person name="Bouck J.B."/>
            <person name="Sodergren E.J."/>
            <person name="Worley K.C."/>
            <person name="Rives C.M."/>
            <person name="Gorrell J.H."/>
            <person name="Metzker M.L."/>
            <person name="Naylor S.L."/>
            <person name="Kucherlapati R.S."/>
            <person name="Nelson D.L."/>
            <person name="Weinstock G.M."/>
            <person name="Sakaki Y."/>
            <person name="Fujiyama A."/>
            <person name="Hattori M."/>
            <person name="Yada T."/>
            <person name="Toyoda A."/>
            <person name="Itoh T."/>
            <person name="Kawagoe C."/>
            <person name="Watanabe H."/>
            <person name="Totoki Y."/>
            <person name="Taylor T."/>
            <person name="Weissenbach J."/>
            <person name="Heilig R."/>
            <person name="Saurin W."/>
            <person name="Artiguenave F."/>
            <person name="Brottier P."/>
            <person name="Bruls T."/>
            <person name="Pelletier E."/>
            <person name="Robert C."/>
            <person name="Wincker P."/>
            <person name="Smith D.R."/>
            <person name="Doucette-Stamm L."/>
            <person name="Rubenfield M."/>
            <person name="Weinstock K."/>
            <person name="Lee H.M."/>
            <person name="Dubois J."/>
            <person name="Rosenthal A."/>
            <person name="Platzer M."/>
            <person name="Nyakatura G."/>
            <person name="Taudien S."/>
            <person name="Rump A."/>
            <person name="Yang H."/>
            <person name="Yu J."/>
            <person name="Wang J."/>
            <person name="Huang G."/>
            <person name="Gu J."/>
            <person name="Hood L."/>
            <person name="Rowen L."/>
            <person name="Madan A."/>
            <person name="Qin S."/>
            <person name="Davis R.W."/>
            <person name="Federspiel N.A."/>
            <person name="Abola A.P."/>
            <person name="Proctor M.J."/>
            <person name="Myers R.M."/>
            <person name="Schmutz J."/>
            <person name="Dickson M."/>
            <person name="Grimwood J."/>
            <person name="Cox D.R."/>
            <person name="Olson M.V."/>
            <person name="Kaul R."/>
            <person name="Raymond C."/>
            <person name="Shimizu N."/>
            <person name="Kawasaki K."/>
            <person name="Minoshima S."/>
            <person name="Evans G.A."/>
            <person name="Athanasiou M."/>
            <person name="Schultz R."/>
            <person name="Roe B.A."/>
            <person name="Chen F."/>
            <person name="Pan H."/>
            <person name="Ramser J."/>
            <person name="Lehrach H."/>
            <person name="Reinhardt R."/>
            <person name="McCombie W.R."/>
            <person name="de la Bastide M."/>
            <person name="Dedhia N."/>
            <person name="Blocker H."/>
            <person name="Hornischer K."/>
            <person name="Nordsiek G."/>
            <person name="Agarwala R."/>
            <person name="Aravind L."/>
            <person name="Bailey J.A."/>
            <person name="Bateman A."/>
            <person name="Batzoglou S."/>
            <person name="Birney E."/>
            <person name="Bork P."/>
            <person name="Brown D.G."/>
            <person name="Burge C.B."/>
            <person name="Cerutti L."/>
            <person name="Chen H.C."/>
            <person name="Church D."/>
            <person name="Clamp M."/>
            <person name="Copley R.R."/>
            <person name="Doerks T."/>
            <person name="Eddy S.R."/>
            <person name="Eichler E.E."/>
            <person name="Furey T.S."/>
            <person name="Galagan J."/>
            <person name="Gilbert J.G."/>
            <person name="Harmon C."/>
            <person name="Hayashizaki Y."/>
            <person name="Haussler D."/>
            <person name="Hermjakob H."/>
            <person name="Hokamp K."/>
            <person name="Jang W."/>
            <person name="Johnson L.S."/>
            <person name="Jones T.A."/>
            <person name="Kasif S."/>
            <person name="Kaspryzk A."/>
            <person name="Kennedy S."/>
            <person name="Kent W.J."/>
            <person name="Kitts P."/>
            <person name="Koonin E.V."/>
            <person name="Korf I."/>
            <person name="Kulp D."/>
            <person name="Lancet D."/>
            <person name="Lowe T.M."/>
            <person name="McLysaght A."/>
            <person name="Mikkelsen T."/>
            <person name="Moran J.V."/>
            <person name="Mulder N."/>
            <person name="Pollara V.J."/>
            <person name="Ponting C.P."/>
            <person name="Schuler G."/>
            <person name="Schultz J."/>
            <person name="Slater G."/>
            <person name="Smit A.F."/>
            <person name="Stupka E."/>
            <person name="Szustakowski J."/>
            <person name="Thierry-Mieg D."/>
            <person name="Thierry-Mieg J."/>
            <person name="Wagner L."/>
            <person name="Wallis J."/>
            <person name="Wheeler R."/>
            <person name="Williams A."/>
            <person name="Wolf Y.I."/>
            <person name="Wolfe K.H."/>
            <person name="Yang S.P."/>
            <person name="Yeh R.F."/>
            <person name="Collins F."/>
            <person name="Guyer M.S."/>
            <person name="Peterson J."/>
            <person name="Felsenfeld A."/>
            <person name="Wetterstrand K.A."/>
            <person name="Patrinos A."/>
            <person name="Morgan M.J."/>
            <person name="de Jong P."/>
            <person name="Catanese J.J."/>
            <person name="Osoegawa K."/>
            <person name="Shizuya H."/>
            <person name="Choi S."/>
            <person name="Chen Y.J."/>
        </authorList>
    </citation>
    <scope>NUCLEOTIDE SEQUENCE [LARGE SCALE GENOMIC DNA]</scope>
</reference>
<dbReference type="AlphaFoldDB" id="A0A8V8TNW1"/>
<gene>
    <name evidence="1" type="primary">PMS2</name>
</gene>
<dbReference type="OpenTargets" id="ENSG00000122512"/>
<dbReference type="EMBL" id="AC005995">
    <property type="status" value="NOT_ANNOTATED_CDS"/>
    <property type="molecule type" value="Genomic_DNA"/>
</dbReference>
<reference evidence="1" key="4">
    <citation type="submission" date="2025-08" db="UniProtKB">
        <authorList>
            <consortium name="Ensembl"/>
        </authorList>
    </citation>
    <scope>IDENTIFICATION</scope>
</reference>
<reference evidence="1 2" key="3">
    <citation type="journal article" date="2004" name="Nature">
        <title>Finishing the euchromatic sequence of the human genome.</title>
        <authorList>
            <consortium name="International Human Genome Sequencing Consortium"/>
        </authorList>
    </citation>
    <scope>NUCLEOTIDE SEQUENCE [LARGE SCALE GENOMIC DNA]</scope>
</reference>
<dbReference type="Ensembl" id="ENST00000699819.1">
    <property type="protein sequence ID" value="ENSP00000514620.1"/>
    <property type="gene ID" value="ENSG00000122512.17"/>
</dbReference>
<keyword evidence="2" id="KW-1185">Reference proteome</keyword>
<dbReference type="GeneTree" id="ENSGT00940000155381"/>
<reference evidence="1" key="5">
    <citation type="submission" date="2025-09" db="UniProtKB">
        <authorList>
            <consortium name="Ensembl"/>
        </authorList>
    </citation>
    <scope>IDENTIFICATION</scope>
</reference>
<protein>
    <submittedName>
        <fullName evidence="1">PMS1 homolog 2, mismatch repair system component</fullName>
    </submittedName>
</protein>
<evidence type="ECO:0000313" key="2">
    <source>
        <dbReference type="Proteomes" id="UP000005640"/>
    </source>
</evidence>
<dbReference type="OrthoDB" id="10254304at2759"/>
<accession>A0A8V8TNW1</accession>
<sequence length="91" mass="10274">MGKLSRKPPTPAPEGPQSACSSYFPHYLCAIRNFKGILRSRHPCKLHQSAWTRKTTACGMHRWKPQHKGKYRLCVWAEAVAKPHSFCSAAP</sequence>
<dbReference type="Ensembl" id="ENST00000699819.1">
    <property type="protein sequence ID" value="ENSP00000514620.1"/>
    <property type="gene ID" value="ENSG00000122512.18"/>
</dbReference>
<organism evidence="1 2">
    <name type="scientific">Homo sapiens</name>
    <name type="common">Human</name>
    <dbReference type="NCBI Taxonomy" id="9606"/>
    <lineage>
        <taxon>Eukaryota</taxon>
        <taxon>Metazoa</taxon>
        <taxon>Chordata</taxon>
        <taxon>Craniata</taxon>
        <taxon>Vertebrata</taxon>
        <taxon>Euteleostomi</taxon>
        <taxon>Mammalia</taxon>
        <taxon>Eutheria</taxon>
        <taxon>Euarchontoglires</taxon>
        <taxon>Primates</taxon>
        <taxon>Haplorrhini</taxon>
        <taxon>Catarrhini</taxon>
        <taxon>Hominidae</taxon>
        <taxon>Homo</taxon>
    </lineage>
</organism>
<name>A0A8V8TNW1_HUMAN</name>
<evidence type="ECO:0000313" key="1">
    <source>
        <dbReference type="Ensembl" id="ENSP00000514620.1"/>
    </source>
</evidence>
<dbReference type="Proteomes" id="UP000005640">
    <property type="component" value="Chromosome 7"/>
</dbReference>
<proteinExistence type="predicted"/>